<name>A0A222FEP2_9GAMM</name>
<feature type="transmembrane region" description="Helical" evidence="1">
    <location>
        <begin position="93"/>
        <end position="111"/>
    </location>
</feature>
<dbReference type="Pfam" id="PF19661">
    <property type="entry name" value="DUF6164"/>
    <property type="match status" value="1"/>
</dbReference>
<proteinExistence type="predicted"/>
<dbReference type="EMBL" id="CP022530">
    <property type="protein sequence ID" value="ASP37209.1"/>
    <property type="molecule type" value="Genomic_DNA"/>
</dbReference>
<dbReference type="AlphaFoldDB" id="A0A222FEP2"/>
<sequence length="113" mass="13117">MAKLLFRLNGVDESEADEVRALLEEFDTYETHAGRWGLSVAAIWLKDEDAFDDARAVIDDYQQQRSERLQQEFSQQPIVPFWQRVQQRPADHIAVAIAIALVLALMVWPFTNW</sequence>
<keyword evidence="1" id="KW-0472">Membrane</keyword>
<protein>
    <recommendedName>
        <fullName evidence="4">DUF2007 domain-containing protein</fullName>
    </recommendedName>
</protein>
<gene>
    <name evidence="2" type="ORF">CHH28_00250</name>
</gene>
<evidence type="ECO:0008006" key="4">
    <source>
        <dbReference type="Google" id="ProtNLM"/>
    </source>
</evidence>
<keyword evidence="1" id="KW-1133">Transmembrane helix</keyword>
<accession>A0A222FEP2</accession>
<dbReference type="RefSeq" id="WP_094058427.1">
    <property type="nucleotide sequence ID" value="NZ_CP022530.1"/>
</dbReference>
<evidence type="ECO:0000256" key="1">
    <source>
        <dbReference type="SAM" id="Phobius"/>
    </source>
</evidence>
<dbReference type="InterPro" id="IPR046162">
    <property type="entry name" value="DUF6164"/>
</dbReference>
<reference evidence="2 3" key="1">
    <citation type="submission" date="2017-07" db="EMBL/GenBank/DDBJ databases">
        <title>Annotated genome sequence of Bacterioplanes sanyensis isolated from Red Sea.</title>
        <authorList>
            <person name="Rehman Z.U."/>
        </authorList>
    </citation>
    <scope>NUCLEOTIDE SEQUENCE [LARGE SCALE GENOMIC DNA]</scope>
    <source>
        <strain evidence="2 3">NV9</strain>
    </source>
</reference>
<dbReference type="OrthoDB" id="5569385at2"/>
<evidence type="ECO:0000313" key="3">
    <source>
        <dbReference type="Proteomes" id="UP000202440"/>
    </source>
</evidence>
<keyword evidence="3" id="KW-1185">Reference proteome</keyword>
<keyword evidence="1" id="KW-0812">Transmembrane</keyword>
<organism evidence="2 3">
    <name type="scientific">Bacterioplanes sanyensis</name>
    <dbReference type="NCBI Taxonomy" id="1249553"/>
    <lineage>
        <taxon>Bacteria</taxon>
        <taxon>Pseudomonadati</taxon>
        <taxon>Pseudomonadota</taxon>
        <taxon>Gammaproteobacteria</taxon>
        <taxon>Oceanospirillales</taxon>
        <taxon>Oceanospirillaceae</taxon>
        <taxon>Bacterioplanes</taxon>
    </lineage>
</organism>
<dbReference type="Proteomes" id="UP000202440">
    <property type="component" value="Chromosome"/>
</dbReference>
<evidence type="ECO:0000313" key="2">
    <source>
        <dbReference type="EMBL" id="ASP37209.1"/>
    </source>
</evidence>
<dbReference type="KEGG" id="bsan:CHH28_00250"/>